<dbReference type="CDD" id="cd04481">
    <property type="entry name" value="RPA1_DBD_B_like"/>
    <property type="match status" value="1"/>
</dbReference>
<accession>A0A2U1PLA2</accession>
<reference evidence="2 3" key="1">
    <citation type="journal article" date="2018" name="Mol. Plant">
        <title>The genome of Artemisia annua provides insight into the evolution of Asteraceae family and artemisinin biosynthesis.</title>
        <authorList>
            <person name="Shen Q."/>
            <person name="Zhang L."/>
            <person name="Liao Z."/>
            <person name="Wang S."/>
            <person name="Yan T."/>
            <person name="Shi P."/>
            <person name="Liu M."/>
            <person name="Fu X."/>
            <person name="Pan Q."/>
            <person name="Wang Y."/>
            <person name="Lv Z."/>
            <person name="Lu X."/>
            <person name="Zhang F."/>
            <person name="Jiang W."/>
            <person name="Ma Y."/>
            <person name="Chen M."/>
            <person name="Hao X."/>
            <person name="Li L."/>
            <person name="Tang Y."/>
            <person name="Lv G."/>
            <person name="Zhou Y."/>
            <person name="Sun X."/>
            <person name="Brodelius P.E."/>
            <person name="Rose J.K.C."/>
            <person name="Tang K."/>
        </authorList>
    </citation>
    <scope>NUCLEOTIDE SEQUENCE [LARGE SCALE GENOMIC DNA]</scope>
    <source>
        <strain evidence="3">cv. Huhao1</strain>
        <tissue evidence="2">Leaf</tissue>
    </source>
</reference>
<dbReference type="PANTHER" id="PTHR47165">
    <property type="entry name" value="OS03G0429900 PROTEIN"/>
    <property type="match status" value="1"/>
</dbReference>
<dbReference type="Gene3D" id="2.40.50.140">
    <property type="entry name" value="Nucleic acid-binding proteins"/>
    <property type="match status" value="1"/>
</dbReference>
<organism evidence="2 3">
    <name type="scientific">Artemisia annua</name>
    <name type="common">Sweet wormwood</name>
    <dbReference type="NCBI Taxonomy" id="35608"/>
    <lineage>
        <taxon>Eukaryota</taxon>
        <taxon>Viridiplantae</taxon>
        <taxon>Streptophyta</taxon>
        <taxon>Embryophyta</taxon>
        <taxon>Tracheophyta</taxon>
        <taxon>Spermatophyta</taxon>
        <taxon>Magnoliopsida</taxon>
        <taxon>eudicotyledons</taxon>
        <taxon>Gunneridae</taxon>
        <taxon>Pentapetalae</taxon>
        <taxon>asterids</taxon>
        <taxon>campanulids</taxon>
        <taxon>Asterales</taxon>
        <taxon>Asteraceae</taxon>
        <taxon>Asteroideae</taxon>
        <taxon>Anthemideae</taxon>
        <taxon>Artemisiinae</taxon>
        <taxon>Artemisia</taxon>
    </lineage>
</organism>
<sequence>MDQQITMISQIDPMLDDVKIVVRVISIWKSHPFGKPNQIWGVEGNRIQANIKADSMNRDMVDVIGTIVSISQPIPFEYLGKEKMRKTVILQDIEGAQLECCFFDDWIKKLDAVSTHQSDSVTPVVMILQLARVKYFNKKPSINPAVFSTKLYIDEDLPEIHAFRKRYQEVDGYDATKTAISVYTPVKKEDTPEEFFAGGIKKMVGCIRESAWEYDCIVYGKVHKIHREYGWTYIGCKRCGRVAKPFEEDEDDSSSKKQVGSSKTEKAKQQFWTCKETDDSLETPVQKSDENSQSSTILRYKESIPFNLEFTPTGKVTAENSSEGGSGSSGKRTVVDLDEFTPTGKVTAENTSEGGSGSSGKRTVVDLDEFTPTGKVTAENTSEGGSGSSGKRTVVDLDDFDDEEYEARKGKRAMVEVKIEPED</sequence>
<proteinExistence type="predicted"/>
<protein>
    <recommendedName>
        <fullName evidence="4">Replication protein A 70 kDa DNA-binding subunit B</fullName>
    </recommendedName>
</protein>
<dbReference type="InterPro" id="IPR012340">
    <property type="entry name" value="NA-bd_OB-fold"/>
</dbReference>
<dbReference type="OrthoDB" id="1750540at2759"/>
<feature type="region of interest" description="Disordered" evidence="1">
    <location>
        <begin position="311"/>
        <end position="398"/>
    </location>
</feature>
<dbReference type="Proteomes" id="UP000245207">
    <property type="component" value="Unassembled WGS sequence"/>
</dbReference>
<comment type="caution">
    <text evidence="2">The sequence shown here is derived from an EMBL/GenBank/DDBJ whole genome shotgun (WGS) entry which is preliminary data.</text>
</comment>
<dbReference type="PANTHER" id="PTHR47165:SF4">
    <property type="entry name" value="OS03G0429900 PROTEIN"/>
    <property type="match status" value="1"/>
</dbReference>
<dbReference type="AlphaFoldDB" id="A0A2U1PLA2"/>
<evidence type="ECO:0000256" key="1">
    <source>
        <dbReference type="SAM" id="MobiDB-lite"/>
    </source>
</evidence>
<name>A0A2U1PLA2_ARTAN</name>
<dbReference type="SUPFAM" id="SSF50249">
    <property type="entry name" value="Nucleic acid-binding proteins"/>
    <property type="match status" value="1"/>
</dbReference>
<evidence type="ECO:0008006" key="4">
    <source>
        <dbReference type="Google" id="ProtNLM"/>
    </source>
</evidence>
<evidence type="ECO:0000313" key="2">
    <source>
        <dbReference type="EMBL" id="PWA86519.1"/>
    </source>
</evidence>
<gene>
    <name evidence="2" type="ORF">CTI12_AA140430</name>
</gene>
<evidence type="ECO:0000313" key="3">
    <source>
        <dbReference type="Proteomes" id="UP000245207"/>
    </source>
</evidence>
<keyword evidence="3" id="KW-1185">Reference proteome</keyword>
<dbReference type="EMBL" id="PKPP01001008">
    <property type="protein sequence ID" value="PWA86519.1"/>
    <property type="molecule type" value="Genomic_DNA"/>
</dbReference>